<proteinExistence type="predicted"/>
<dbReference type="AlphaFoldDB" id="A0A498QBG8"/>
<dbReference type="EMBL" id="UPHQ01000225">
    <property type="protein sequence ID" value="VBA42886.1"/>
    <property type="molecule type" value="Genomic_DNA"/>
</dbReference>
<sequence length="85" mass="9673">MQIVAARYIHNDRLVDALQGQASCAILHDPEVRSYYDQLRARGTKHNAALRQVANRLVGILHGCLNARTRYDRNMAWAHRHIVAA</sequence>
<gene>
    <name evidence="1" type="ORF">LAUMK13_04258</name>
</gene>
<evidence type="ECO:0000313" key="1">
    <source>
        <dbReference type="EMBL" id="VBA42886.1"/>
    </source>
</evidence>
<evidence type="ECO:0000313" key="2">
    <source>
        <dbReference type="Proteomes" id="UP000267289"/>
    </source>
</evidence>
<name>A0A498QBG8_9MYCO</name>
<reference evidence="1 2" key="1">
    <citation type="submission" date="2018-09" db="EMBL/GenBank/DDBJ databases">
        <authorList>
            <person name="Tagini F."/>
        </authorList>
    </citation>
    <scope>NUCLEOTIDE SEQUENCE [LARGE SCALE GENOMIC DNA]</scope>
    <source>
        <strain evidence="1 2">MK13</strain>
    </source>
</reference>
<keyword evidence="2" id="KW-1185">Reference proteome</keyword>
<accession>A0A498QBG8</accession>
<organism evidence="1 2">
    <name type="scientific">Mycobacterium innocens</name>
    <dbReference type="NCBI Taxonomy" id="2341083"/>
    <lineage>
        <taxon>Bacteria</taxon>
        <taxon>Bacillati</taxon>
        <taxon>Actinomycetota</taxon>
        <taxon>Actinomycetes</taxon>
        <taxon>Mycobacteriales</taxon>
        <taxon>Mycobacteriaceae</taxon>
        <taxon>Mycobacterium</taxon>
    </lineage>
</organism>
<dbReference type="Proteomes" id="UP000267289">
    <property type="component" value="Unassembled WGS sequence"/>
</dbReference>
<protein>
    <submittedName>
        <fullName evidence="1">Uncharacterized protein</fullName>
    </submittedName>
</protein>